<evidence type="ECO:0000256" key="8">
    <source>
        <dbReference type="ARBA" id="ARBA00046426"/>
    </source>
</evidence>
<comment type="subunit">
    <text evidence="8">Component of the 2-(3-amino-3-carboxypropyl)histidine synthase complex composed of DPH1, DPH2, DPH3 and a NADH-dependent reductase. Interacts with SERGEF.</text>
</comment>
<keyword evidence="3" id="KW-0408">Iron</keyword>
<dbReference type="PANTHER" id="PTHR21454">
    <property type="entry name" value="DPH3 HOMOLOG-RELATED"/>
    <property type="match status" value="1"/>
</dbReference>
<dbReference type="Ensembl" id="ENSECAT00000041622.2">
    <property type="protein sequence ID" value="ENSECAP00000040393.2"/>
    <property type="gene ID" value="ENSECAG00000030972.2"/>
</dbReference>
<evidence type="ECO:0000256" key="9">
    <source>
        <dbReference type="ARBA" id="ARBA00048125"/>
    </source>
</evidence>
<keyword evidence="2" id="KW-0479">Metal-binding</keyword>
<dbReference type="InterPro" id="IPR007872">
    <property type="entry name" value="DPH_MB_dom"/>
</dbReference>
<dbReference type="Bgee" id="ENSECAG00000030972">
    <property type="expression patterns" value="Expressed in skeletal muscle organ and 1 other cell type or tissue"/>
</dbReference>
<comment type="similarity">
    <text evidence="4">Belongs to the DPH3 family.</text>
</comment>
<keyword evidence="12" id="KW-1185">Reference proteome</keyword>
<sequence length="82" mass="9271">TVIEHPLCVGIMDLQYNHSLEMYFYPCTCRDNFFGHLILTKEELENGENVATCPGCSLIIKVIDDKGQFMCRETIPAPSTSK</sequence>
<dbReference type="Gene3D" id="3.10.660.10">
    <property type="entry name" value="DPH Zinc finger"/>
    <property type="match status" value="1"/>
</dbReference>
<evidence type="ECO:0000256" key="4">
    <source>
        <dbReference type="ARBA" id="ARBA00024032"/>
    </source>
</evidence>
<feature type="domain" description="DPH-type MB" evidence="10">
    <location>
        <begin position="5"/>
        <end position="65"/>
    </location>
</feature>
<dbReference type="GO" id="GO:0046872">
    <property type="term" value="F:metal ion binding"/>
    <property type="evidence" value="ECO:0007669"/>
    <property type="project" value="UniProtKB-KW"/>
</dbReference>
<dbReference type="PaxDb" id="9796-ENSECAP00000040393"/>
<reference evidence="11" key="3">
    <citation type="submission" date="2025-09" db="UniProtKB">
        <authorList>
            <consortium name="Ensembl"/>
        </authorList>
    </citation>
    <scope>IDENTIFICATION</scope>
    <source>
        <strain evidence="11">Thoroughbred</strain>
    </source>
</reference>
<comment type="pathway">
    <text evidence="1">Protein modification; peptidyl-diphthamide biosynthesis.</text>
</comment>
<evidence type="ECO:0000256" key="7">
    <source>
        <dbReference type="ARBA" id="ARBA00041904"/>
    </source>
</evidence>
<evidence type="ECO:0000313" key="11">
    <source>
        <dbReference type="Ensembl" id="ENSECAP00000040393.2"/>
    </source>
</evidence>
<dbReference type="InParanoid" id="A0A3Q2HY57"/>
<dbReference type="SUPFAM" id="SSF144217">
    <property type="entry name" value="CSL zinc finger"/>
    <property type="match status" value="1"/>
</dbReference>
<dbReference type="GeneTree" id="ENSGT01030000235464"/>
<proteinExistence type="inferred from homology"/>
<dbReference type="STRING" id="9796.ENSECAP00000040393"/>
<dbReference type="AlphaFoldDB" id="A0A3Q2HY57"/>
<dbReference type="PANTHER" id="PTHR21454:SF31">
    <property type="entry name" value="DIPHTHAMIDE BIOSYNTHESIS PROTEIN 3"/>
    <property type="match status" value="1"/>
</dbReference>
<dbReference type="GO" id="GO:0017183">
    <property type="term" value="P:protein histidyl modification to diphthamide"/>
    <property type="evidence" value="ECO:0007669"/>
    <property type="project" value="InterPro"/>
</dbReference>
<accession>A0A3Q2HY57</accession>
<evidence type="ECO:0000256" key="3">
    <source>
        <dbReference type="ARBA" id="ARBA00023004"/>
    </source>
</evidence>
<organism evidence="11 12">
    <name type="scientific">Equus caballus</name>
    <name type="common">Horse</name>
    <dbReference type="NCBI Taxonomy" id="9796"/>
    <lineage>
        <taxon>Eukaryota</taxon>
        <taxon>Metazoa</taxon>
        <taxon>Chordata</taxon>
        <taxon>Craniata</taxon>
        <taxon>Vertebrata</taxon>
        <taxon>Euteleostomi</taxon>
        <taxon>Mammalia</taxon>
        <taxon>Eutheria</taxon>
        <taxon>Laurasiatheria</taxon>
        <taxon>Perissodactyla</taxon>
        <taxon>Equidae</taxon>
        <taxon>Equus</taxon>
    </lineage>
</organism>
<evidence type="ECO:0000256" key="2">
    <source>
        <dbReference type="ARBA" id="ARBA00022723"/>
    </source>
</evidence>
<reference evidence="11 12" key="1">
    <citation type="journal article" date="2009" name="Science">
        <title>Genome sequence, comparative analysis, and population genetics of the domestic horse.</title>
        <authorList>
            <consortium name="Broad Institute Genome Sequencing Platform"/>
            <consortium name="Broad Institute Whole Genome Assembly Team"/>
            <person name="Wade C.M."/>
            <person name="Giulotto E."/>
            <person name="Sigurdsson S."/>
            <person name="Zoli M."/>
            <person name="Gnerre S."/>
            <person name="Imsland F."/>
            <person name="Lear T.L."/>
            <person name="Adelson D.L."/>
            <person name="Bailey E."/>
            <person name="Bellone R.R."/>
            <person name="Bloecker H."/>
            <person name="Distl O."/>
            <person name="Edgar R.C."/>
            <person name="Garber M."/>
            <person name="Leeb T."/>
            <person name="Mauceli E."/>
            <person name="MacLeod J.N."/>
            <person name="Penedo M.C.T."/>
            <person name="Raison J.M."/>
            <person name="Sharpe T."/>
            <person name="Vogel J."/>
            <person name="Andersson L."/>
            <person name="Antczak D.F."/>
            <person name="Biagi T."/>
            <person name="Binns M.M."/>
            <person name="Chowdhary B.P."/>
            <person name="Coleman S.J."/>
            <person name="Della Valle G."/>
            <person name="Fryc S."/>
            <person name="Guerin G."/>
            <person name="Hasegawa T."/>
            <person name="Hill E.W."/>
            <person name="Jurka J."/>
            <person name="Kiialainen A."/>
            <person name="Lindgren G."/>
            <person name="Liu J."/>
            <person name="Magnani E."/>
            <person name="Mickelson J.R."/>
            <person name="Murray J."/>
            <person name="Nergadze S.G."/>
            <person name="Onofrio R."/>
            <person name="Pedroni S."/>
            <person name="Piras M.F."/>
            <person name="Raudsepp T."/>
            <person name="Rocchi M."/>
            <person name="Roeed K.H."/>
            <person name="Ryder O.A."/>
            <person name="Searle S."/>
            <person name="Skow L."/>
            <person name="Swinburne J.E."/>
            <person name="Syvaenen A.C."/>
            <person name="Tozaki T."/>
            <person name="Valberg S.J."/>
            <person name="Vaudin M."/>
            <person name="White J.R."/>
            <person name="Zody M.C."/>
            <person name="Lander E.S."/>
            <person name="Lindblad-Toh K."/>
        </authorList>
    </citation>
    <scope>NUCLEOTIDE SEQUENCE [LARGE SCALE GENOMIC DNA]</scope>
    <source>
        <strain evidence="11 12">Thoroughbred</strain>
    </source>
</reference>
<dbReference type="PROSITE" id="PS51074">
    <property type="entry name" value="DPH_MB"/>
    <property type="match status" value="1"/>
</dbReference>
<evidence type="ECO:0000256" key="6">
    <source>
        <dbReference type="ARBA" id="ARBA00041070"/>
    </source>
</evidence>
<dbReference type="Pfam" id="PF05207">
    <property type="entry name" value="Zn_ribbon_CSL"/>
    <property type="match status" value="1"/>
</dbReference>
<dbReference type="InterPro" id="IPR036671">
    <property type="entry name" value="DPH_MB_sf"/>
</dbReference>
<evidence type="ECO:0000313" key="12">
    <source>
        <dbReference type="Proteomes" id="UP000002281"/>
    </source>
</evidence>
<comment type="catalytic activity">
    <reaction evidence="5">
        <text>[3Fe-4S](1+)-[protein] + Fe(2+)-[Dph3] = [3Fe-4S](0)-[protein] + Fe(3+)-[Dph3]</text>
        <dbReference type="Rhea" id="RHEA:71235"/>
        <dbReference type="Rhea" id="RHEA-COMP:17996"/>
        <dbReference type="Rhea" id="RHEA-COMP:17997"/>
        <dbReference type="Rhea" id="RHEA-COMP:18002"/>
        <dbReference type="Rhea" id="RHEA-COMP:18003"/>
        <dbReference type="ChEBI" id="CHEBI:29033"/>
        <dbReference type="ChEBI" id="CHEBI:29034"/>
        <dbReference type="ChEBI" id="CHEBI:33751"/>
        <dbReference type="ChEBI" id="CHEBI:47402"/>
        <dbReference type="ChEBI" id="CHEBI:83228"/>
    </reaction>
</comment>
<protein>
    <recommendedName>
        <fullName evidence="6">Diphthamide biosynthesis protein 3</fullName>
    </recommendedName>
    <alternativeName>
        <fullName evidence="7">CSL-type zinc finger-containing protein 2</fullName>
    </alternativeName>
</protein>
<dbReference type="InterPro" id="IPR044248">
    <property type="entry name" value="DPH3/4-like"/>
</dbReference>
<dbReference type="Proteomes" id="UP000002281">
    <property type="component" value="Chromosome X"/>
</dbReference>
<evidence type="ECO:0000256" key="5">
    <source>
        <dbReference type="ARBA" id="ARBA00036267"/>
    </source>
</evidence>
<evidence type="ECO:0000256" key="1">
    <source>
        <dbReference type="ARBA" id="ARBA00005156"/>
    </source>
</evidence>
<name>A0A3Q2HY57_HORSE</name>
<evidence type="ECO:0000259" key="10">
    <source>
        <dbReference type="PROSITE" id="PS51074"/>
    </source>
</evidence>
<comment type="catalytic activity">
    <reaction evidence="9">
        <text>2 [3Fe-4S](0)-[protein] + 2 Fe(2+)-[Dph3] + NADH = 2 [4Fe-4S](1+)-[protein] + 2 [Dph3] + NAD(+) + H(+)</text>
        <dbReference type="Rhea" id="RHEA:71239"/>
        <dbReference type="Rhea" id="RHEA-COMP:17997"/>
        <dbReference type="Rhea" id="RHEA-COMP:17998"/>
        <dbReference type="Rhea" id="RHEA-COMP:18001"/>
        <dbReference type="Rhea" id="RHEA-COMP:18002"/>
        <dbReference type="ChEBI" id="CHEBI:15378"/>
        <dbReference type="ChEBI" id="CHEBI:29033"/>
        <dbReference type="ChEBI" id="CHEBI:33723"/>
        <dbReference type="ChEBI" id="CHEBI:47402"/>
        <dbReference type="ChEBI" id="CHEBI:57540"/>
        <dbReference type="ChEBI" id="CHEBI:57945"/>
        <dbReference type="ChEBI" id="CHEBI:83228"/>
    </reaction>
</comment>
<reference evidence="11" key="2">
    <citation type="submission" date="2025-08" db="UniProtKB">
        <authorList>
            <consortium name="Ensembl"/>
        </authorList>
    </citation>
    <scope>IDENTIFICATION</scope>
    <source>
        <strain evidence="11">Thoroughbred</strain>
    </source>
</reference>